<dbReference type="Proteomes" id="UP000230423">
    <property type="component" value="Unassembled WGS sequence"/>
</dbReference>
<keyword evidence="2" id="KW-1185">Reference proteome</keyword>
<dbReference type="OrthoDB" id="5845173at2759"/>
<feature type="non-terminal residue" evidence="1">
    <location>
        <position position="99"/>
    </location>
</feature>
<organism evidence="1 2">
    <name type="scientific">Teladorsagia circumcincta</name>
    <name type="common">Brown stomach worm</name>
    <name type="synonym">Ostertagia circumcincta</name>
    <dbReference type="NCBI Taxonomy" id="45464"/>
    <lineage>
        <taxon>Eukaryota</taxon>
        <taxon>Metazoa</taxon>
        <taxon>Ecdysozoa</taxon>
        <taxon>Nematoda</taxon>
        <taxon>Chromadorea</taxon>
        <taxon>Rhabditida</taxon>
        <taxon>Rhabditina</taxon>
        <taxon>Rhabditomorpha</taxon>
        <taxon>Strongyloidea</taxon>
        <taxon>Trichostrongylidae</taxon>
        <taxon>Teladorsagia</taxon>
    </lineage>
</organism>
<gene>
    <name evidence="1" type="ORF">TELCIR_17332</name>
</gene>
<sequence length="99" mass="11237">RMSYPHAVRRMKQHHFFSKGWARALPIVVGSHGDSDVLPPFLTVKDFLRSSEDEEVFLTPEDFRNGELLANSTAGNSTRLLSRQSFLHGDIRGKAAWKL</sequence>
<feature type="non-terminal residue" evidence="1">
    <location>
        <position position="1"/>
    </location>
</feature>
<protein>
    <submittedName>
        <fullName evidence="1">Uncharacterized protein</fullName>
    </submittedName>
</protein>
<name>A0A2G9TT16_TELCI</name>
<reference evidence="1 2" key="1">
    <citation type="submission" date="2015-09" db="EMBL/GenBank/DDBJ databases">
        <title>Draft genome of the parasitic nematode Teladorsagia circumcincta isolate WARC Sus (inbred).</title>
        <authorList>
            <person name="Mitreva M."/>
        </authorList>
    </citation>
    <scope>NUCLEOTIDE SEQUENCE [LARGE SCALE GENOMIC DNA]</scope>
    <source>
        <strain evidence="1 2">S</strain>
    </source>
</reference>
<evidence type="ECO:0000313" key="1">
    <source>
        <dbReference type="EMBL" id="PIO61153.1"/>
    </source>
</evidence>
<proteinExistence type="predicted"/>
<evidence type="ECO:0000313" key="2">
    <source>
        <dbReference type="Proteomes" id="UP000230423"/>
    </source>
</evidence>
<dbReference type="AlphaFoldDB" id="A0A2G9TT16"/>
<accession>A0A2G9TT16</accession>
<dbReference type="EMBL" id="KZ354117">
    <property type="protein sequence ID" value="PIO61153.1"/>
    <property type="molecule type" value="Genomic_DNA"/>
</dbReference>